<evidence type="ECO:0000259" key="7">
    <source>
        <dbReference type="Pfam" id="PF03446"/>
    </source>
</evidence>
<accession>A0A081NJG9</accession>
<feature type="domain" description="6-phosphogluconate dehydrogenase NADP-binding" evidence="7">
    <location>
        <begin position="3"/>
        <end position="162"/>
    </location>
</feature>
<dbReference type="Proteomes" id="UP000028073">
    <property type="component" value="Unassembled WGS sequence"/>
</dbReference>
<dbReference type="InterPro" id="IPR011548">
    <property type="entry name" value="HIBADH"/>
</dbReference>
<keyword evidence="4 6" id="KW-0520">NAD</keyword>
<evidence type="ECO:0000256" key="6">
    <source>
        <dbReference type="RuleBase" id="RU910714"/>
    </source>
</evidence>
<evidence type="ECO:0000256" key="4">
    <source>
        <dbReference type="ARBA" id="ARBA00023027"/>
    </source>
</evidence>
<dbReference type="PANTHER" id="PTHR22981:SF7">
    <property type="entry name" value="3-HYDROXYISOBUTYRATE DEHYDROGENASE, MITOCHONDRIAL"/>
    <property type="match status" value="1"/>
</dbReference>
<dbReference type="GO" id="GO:0051287">
    <property type="term" value="F:NAD binding"/>
    <property type="evidence" value="ECO:0007669"/>
    <property type="project" value="InterPro"/>
</dbReference>
<evidence type="ECO:0000259" key="8">
    <source>
        <dbReference type="Pfam" id="PF14833"/>
    </source>
</evidence>
<evidence type="ECO:0000256" key="3">
    <source>
        <dbReference type="ARBA" id="ARBA00023002"/>
    </source>
</evidence>
<dbReference type="InterPro" id="IPR036291">
    <property type="entry name" value="NAD(P)-bd_dom_sf"/>
</dbReference>
<evidence type="ECO:0000256" key="1">
    <source>
        <dbReference type="ARBA" id="ARBA00009080"/>
    </source>
</evidence>
<sequence length="299" mass="30508">MATVGFIGLGNMGAPMAANLVKAGHEVSVFDLVPEAVKALASQGAKAAASAEQACSGAEFVISMLPAGKHVESLYLTQGLLESVPASAIFIDTSTIDTDTARKLSAAAAEKGKSMVDAPVSGGVAGAAAGTLSFMCGASDPAVFDRVKPLLLDMGKNVFLAGGPGAGQVAKACNNMLLSILMIGTSEALNLGTKNGLDPAVLSDIMLASSGKNWALEVYNPYPDLMENAPASKDYEPGFMSELMLKDLGLAMAAAGGSNAVTPLGGLAYALYNRHVSQGMGKKDFSSIFQAIESLRPEN</sequence>
<dbReference type="InterPro" id="IPR006115">
    <property type="entry name" value="6PGDH_NADP-bd"/>
</dbReference>
<gene>
    <name evidence="9" type="ORF">GZ78_00135</name>
</gene>
<dbReference type="STRING" id="1137799.GZ78_00135"/>
<dbReference type="InterPro" id="IPR015815">
    <property type="entry name" value="HIBADH-related"/>
</dbReference>
<comment type="caution">
    <text evidence="9">The sequence shown here is derived from an EMBL/GenBank/DDBJ whole genome shotgun (WGS) entry which is preliminary data.</text>
</comment>
<evidence type="ECO:0000313" key="10">
    <source>
        <dbReference type="Proteomes" id="UP000028073"/>
    </source>
</evidence>
<feature type="domain" description="3-hydroxyisobutyrate dehydrogenase-like NAD-binding" evidence="8">
    <location>
        <begin position="165"/>
        <end position="291"/>
    </location>
</feature>
<dbReference type="InterPro" id="IPR029154">
    <property type="entry name" value="HIBADH-like_NADP-bd"/>
</dbReference>
<dbReference type="SUPFAM" id="SSF51735">
    <property type="entry name" value="NAD(P)-binding Rossmann-fold domains"/>
    <property type="match status" value="1"/>
</dbReference>
<dbReference type="Pfam" id="PF03446">
    <property type="entry name" value="NAD_binding_2"/>
    <property type="match status" value="1"/>
</dbReference>
<evidence type="ECO:0000256" key="5">
    <source>
        <dbReference type="PIRSR" id="PIRSR000103-1"/>
    </source>
</evidence>
<dbReference type="PIRSF" id="PIRSF000103">
    <property type="entry name" value="HIBADH"/>
    <property type="match status" value="1"/>
</dbReference>
<dbReference type="FunFam" id="1.10.1040.10:FF:000006">
    <property type="entry name" value="3-hydroxyisobutyrate dehydrogenase"/>
    <property type="match status" value="1"/>
</dbReference>
<keyword evidence="10" id="KW-1185">Reference proteome</keyword>
<dbReference type="InterPro" id="IPR008927">
    <property type="entry name" value="6-PGluconate_DH-like_C_sf"/>
</dbReference>
<organism evidence="9 10">
    <name type="scientific">Endozoicomonas numazuensis</name>
    <dbReference type="NCBI Taxonomy" id="1137799"/>
    <lineage>
        <taxon>Bacteria</taxon>
        <taxon>Pseudomonadati</taxon>
        <taxon>Pseudomonadota</taxon>
        <taxon>Gammaproteobacteria</taxon>
        <taxon>Oceanospirillales</taxon>
        <taxon>Endozoicomonadaceae</taxon>
        <taxon>Endozoicomonas</taxon>
    </lineage>
</organism>
<dbReference type="UniPathway" id="UPA00362"/>
<protein>
    <recommendedName>
        <fullName evidence="6">3-hydroxyisobutyrate dehydrogenase</fullName>
        <shortName evidence="6">HIBADH</shortName>
        <ecNumber evidence="6">1.1.1.31</ecNumber>
    </recommendedName>
</protein>
<dbReference type="EC" id="1.1.1.31" evidence="6"/>
<dbReference type="PROSITE" id="PS00895">
    <property type="entry name" value="3_HYDROXYISOBUT_DH"/>
    <property type="match status" value="1"/>
</dbReference>
<evidence type="ECO:0000313" key="9">
    <source>
        <dbReference type="EMBL" id="KEQ18592.1"/>
    </source>
</evidence>
<feature type="active site" evidence="5">
    <location>
        <position position="171"/>
    </location>
</feature>
<dbReference type="GO" id="GO:0008442">
    <property type="term" value="F:3-hydroxyisobutyrate dehydrogenase activity"/>
    <property type="evidence" value="ECO:0007669"/>
    <property type="project" value="UniProtKB-EC"/>
</dbReference>
<proteinExistence type="inferred from homology"/>
<dbReference type="Gene3D" id="1.10.1040.10">
    <property type="entry name" value="N-(1-d-carboxylethyl)-l-norvaline Dehydrogenase, domain 2"/>
    <property type="match status" value="1"/>
</dbReference>
<dbReference type="eggNOG" id="COG2084">
    <property type="taxonomic scope" value="Bacteria"/>
</dbReference>
<comment type="pathway">
    <text evidence="6">Amino-acid degradation; L-valine degradation.</text>
</comment>
<keyword evidence="3 6" id="KW-0560">Oxidoreductase</keyword>
<dbReference type="InterPro" id="IPR002204">
    <property type="entry name" value="3-OH-isobutyrate_DH-rel_CS"/>
</dbReference>
<dbReference type="Gene3D" id="3.40.50.720">
    <property type="entry name" value="NAD(P)-binding Rossmann-like Domain"/>
    <property type="match status" value="1"/>
</dbReference>
<reference evidence="9 10" key="1">
    <citation type="submission" date="2014-06" db="EMBL/GenBank/DDBJ databases">
        <title>Whole Genome Sequences of Three Symbiotic Endozoicomonas Bacteria.</title>
        <authorList>
            <person name="Neave M.J."/>
            <person name="Apprill A."/>
            <person name="Voolstra C.R."/>
        </authorList>
    </citation>
    <scope>NUCLEOTIDE SEQUENCE [LARGE SCALE GENOMIC DNA]</scope>
    <source>
        <strain evidence="9 10">DSM 25634</strain>
    </source>
</reference>
<dbReference type="GO" id="GO:0006574">
    <property type="term" value="P:L-valine catabolic process"/>
    <property type="evidence" value="ECO:0007669"/>
    <property type="project" value="UniProtKB-UniPathway"/>
</dbReference>
<comment type="catalytic activity">
    <reaction evidence="6">
        <text>3-hydroxy-2-methylpropanoate + NAD(+) = 2-methyl-3-oxopropanoate + NADH + H(+)</text>
        <dbReference type="Rhea" id="RHEA:17681"/>
        <dbReference type="ChEBI" id="CHEBI:11805"/>
        <dbReference type="ChEBI" id="CHEBI:15378"/>
        <dbReference type="ChEBI" id="CHEBI:57540"/>
        <dbReference type="ChEBI" id="CHEBI:57700"/>
        <dbReference type="ChEBI" id="CHEBI:57945"/>
        <dbReference type="EC" id="1.1.1.31"/>
    </reaction>
</comment>
<dbReference type="Pfam" id="PF14833">
    <property type="entry name" value="NAD_binding_11"/>
    <property type="match status" value="1"/>
</dbReference>
<dbReference type="NCBIfam" id="TIGR01692">
    <property type="entry name" value="HIBADH"/>
    <property type="match status" value="1"/>
</dbReference>
<dbReference type="RefSeq" id="WP_034831782.1">
    <property type="nucleotide sequence ID" value="NZ_JOKH01000001.1"/>
</dbReference>
<dbReference type="SUPFAM" id="SSF48179">
    <property type="entry name" value="6-phosphogluconate dehydrogenase C-terminal domain-like"/>
    <property type="match status" value="1"/>
</dbReference>
<name>A0A081NJG9_9GAMM</name>
<dbReference type="EMBL" id="JOKH01000001">
    <property type="protein sequence ID" value="KEQ18592.1"/>
    <property type="molecule type" value="Genomic_DNA"/>
</dbReference>
<dbReference type="GO" id="GO:0050661">
    <property type="term" value="F:NADP binding"/>
    <property type="evidence" value="ECO:0007669"/>
    <property type="project" value="InterPro"/>
</dbReference>
<comment type="similarity">
    <text evidence="1 6">Belongs to the HIBADH-related family.</text>
</comment>
<dbReference type="OrthoDB" id="9786703at2"/>
<dbReference type="PANTHER" id="PTHR22981">
    <property type="entry name" value="3-HYDROXYISOBUTYRATE DEHYDROGENASE-RELATED"/>
    <property type="match status" value="1"/>
</dbReference>
<dbReference type="InterPro" id="IPR013328">
    <property type="entry name" value="6PGD_dom2"/>
</dbReference>
<keyword evidence="2 6" id="KW-0101">Branched-chain amino acid catabolism</keyword>
<dbReference type="AlphaFoldDB" id="A0A081NJG9"/>
<evidence type="ECO:0000256" key="2">
    <source>
        <dbReference type="ARBA" id="ARBA00022456"/>
    </source>
</evidence>